<organism evidence="2 3">
    <name type="scientific">Haloarcula saliterrae</name>
    <dbReference type="NCBI Taxonomy" id="2950534"/>
    <lineage>
        <taxon>Archaea</taxon>
        <taxon>Methanobacteriati</taxon>
        <taxon>Methanobacteriota</taxon>
        <taxon>Stenosarchaea group</taxon>
        <taxon>Halobacteria</taxon>
        <taxon>Halobacteriales</taxon>
        <taxon>Haloarculaceae</taxon>
        <taxon>Haloarcula</taxon>
    </lineage>
</organism>
<dbReference type="SUPFAM" id="SSF46785">
    <property type="entry name" value="Winged helix' DNA-binding domain"/>
    <property type="match status" value="1"/>
</dbReference>
<dbReference type="InterPro" id="IPR002577">
    <property type="entry name" value="HTH_HxlR"/>
</dbReference>
<comment type="caution">
    <text evidence="2">The sequence shown here is derived from an EMBL/GenBank/DDBJ whole genome shotgun (WGS) entry which is preliminary data.</text>
</comment>
<dbReference type="EMBL" id="JAMQON010000007">
    <property type="protein sequence ID" value="MDS0261489.1"/>
    <property type="molecule type" value="Genomic_DNA"/>
</dbReference>
<dbReference type="Pfam" id="PF01638">
    <property type="entry name" value="HxlR"/>
    <property type="match status" value="1"/>
</dbReference>
<dbReference type="Gene3D" id="1.10.10.10">
    <property type="entry name" value="Winged helix-like DNA-binding domain superfamily/Winged helix DNA-binding domain"/>
    <property type="match status" value="1"/>
</dbReference>
<feature type="domain" description="HTH hxlR-type" evidence="1">
    <location>
        <begin position="9"/>
        <end position="88"/>
    </location>
</feature>
<reference evidence="2 3" key="1">
    <citation type="submission" date="2022-06" db="EMBL/GenBank/DDBJ databases">
        <title>Haloarcula sp. a new haloarchaeum isolate from saline soil.</title>
        <authorList>
            <person name="Strakova D."/>
            <person name="Galisteo C."/>
            <person name="Sanchez-Porro C."/>
            <person name="Ventosa A."/>
        </authorList>
    </citation>
    <scope>NUCLEOTIDE SEQUENCE [LARGE SCALE GENOMIC DNA]</scope>
    <source>
        <strain evidence="2 3">S1CR25-12</strain>
    </source>
</reference>
<sequence>MVSDDVRELIGRKRTIEILELLIASDSLNYSEIESEIASSSDTITDALELLCEHELVERVEEGPKNVKYHATETGQDFHRAIEAIEDMLRE</sequence>
<evidence type="ECO:0000313" key="2">
    <source>
        <dbReference type="EMBL" id="MDS0261489.1"/>
    </source>
</evidence>
<dbReference type="InterPro" id="IPR036390">
    <property type="entry name" value="WH_DNA-bd_sf"/>
</dbReference>
<accession>A0ABU2FGU9</accession>
<gene>
    <name evidence="2" type="ORF">NDI56_18970</name>
</gene>
<protein>
    <submittedName>
        <fullName evidence="2">Winged helix-turn-helix transcriptional regulator</fullName>
    </submittedName>
</protein>
<evidence type="ECO:0000259" key="1">
    <source>
        <dbReference type="Pfam" id="PF01638"/>
    </source>
</evidence>
<dbReference type="RefSeq" id="WP_310921346.1">
    <property type="nucleotide sequence ID" value="NZ_JAMQON010000007.1"/>
</dbReference>
<proteinExistence type="predicted"/>
<evidence type="ECO:0000313" key="3">
    <source>
        <dbReference type="Proteomes" id="UP001259659"/>
    </source>
</evidence>
<name>A0ABU2FGU9_9EURY</name>
<keyword evidence="3" id="KW-1185">Reference proteome</keyword>
<dbReference type="Proteomes" id="UP001259659">
    <property type="component" value="Unassembled WGS sequence"/>
</dbReference>
<dbReference type="InterPro" id="IPR036388">
    <property type="entry name" value="WH-like_DNA-bd_sf"/>
</dbReference>